<sequence length="310" mass="35338">MTDDAKQAAWREYCRQLEAIGVDPYAPDLPADDPRHAQMFAIVTEYEAATTHKLALPPNWEGHDPIQPVDSLPNVAEWLAFQWRLVKGWELAGDKAKPSALEDAARTIRNAFRVLDWLGVDTRPERPRPTTDLEAAKKQIDALEQWVREKHKSGWEPTPNKADPAPAPTTKKHPKRDEVPDDYEANIRIKKYLDIHPKATIRDVAEEVGLSIGKIAQLDAWRRVMAERKAAKPAPNRSERPLTDKMLAATGKEDDPSEKVIEDEAIFRWLLEKAQPKERAELHMKTPSERATLIDMVREQYQEERAESDG</sequence>
<dbReference type="EMBL" id="CP053452">
    <property type="protein sequence ID" value="QJW92559.1"/>
    <property type="molecule type" value="Genomic_DNA"/>
</dbReference>
<dbReference type="AlphaFoldDB" id="A0A6M5YEZ3"/>
<protein>
    <submittedName>
        <fullName evidence="2">Uncharacterized protein</fullName>
    </submittedName>
</protein>
<gene>
    <name evidence="2" type="ORF">FTUN_0055</name>
</gene>
<evidence type="ECO:0000256" key="1">
    <source>
        <dbReference type="SAM" id="MobiDB-lite"/>
    </source>
</evidence>
<reference evidence="3" key="1">
    <citation type="submission" date="2020-05" db="EMBL/GenBank/DDBJ databases">
        <title>Frigoriglobus tundricola gen. nov., sp. nov., a psychrotolerant cellulolytic planctomycete of the family Gemmataceae with two divergent copies of 16S rRNA gene.</title>
        <authorList>
            <person name="Kulichevskaya I.S."/>
            <person name="Ivanova A.A."/>
            <person name="Naumoff D.G."/>
            <person name="Beletsky A.V."/>
            <person name="Rijpstra W.I.C."/>
            <person name="Sinninghe Damste J.S."/>
            <person name="Mardanov A.V."/>
            <person name="Ravin N.V."/>
            <person name="Dedysh S.N."/>
        </authorList>
    </citation>
    <scope>NUCLEOTIDE SEQUENCE [LARGE SCALE GENOMIC DNA]</scope>
    <source>
        <strain evidence="3">PL17</strain>
    </source>
</reference>
<accession>A0A6M5YEZ3</accession>
<proteinExistence type="predicted"/>
<feature type="region of interest" description="Disordered" evidence="1">
    <location>
        <begin position="150"/>
        <end position="178"/>
    </location>
</feature>
<keyword evidence="3" id="KW-1185">Reference proteome</keyword>
<evidence type="ECO:0000313" key="3">
    <source>
        <dbReference type="Proteomes" id="UP000503447"/>
    </source>
</evidence>
<name>A0A6M5YEZ3_9BACT</name>
<dbReference type="RefSeq" id="WP_171468932.1">
    <property type="nucleotide sequence ID" value="NZ_CP053452.2"/>
</dbReference>
<evidence type="ECO:0000313" key="2">
    <source>
        <dbReference type="EMBL" id="QJW92559.1"/>
    </source>
</evidence>
<dbReference type="KEGG" id="ftj:FTUN_0055"/>
<dbReference type="Proteomes" id="UP000503447">
    <property type="component" value="Chromosome"/>
</dbReference>
<organism evidence="2 3">
    <name type="scientific">Frigoriglobus tundricola</name>
    <dbReference type="NCBI Taxonomy" id="2774151"/>
    <lineage>
        <taxon>Bacteria</taxon>
        <taxon>Pseudomonadati</taxon>
        <taxon>Planctomycetota</taxon>
        <taxon>Planctomycetia</taxon>
        <taxon>Gemmatales</taxon>
        <taxon>Gemmataceae</taxon>
        <taxon>Frigoriglobus</taxon>
    </lineage>
</organism>